<proteinExistence type="predicted"/>
<dbReference type="Proteomes" id="UP000309997">
    <property type="component" value="Unassembled WGS sequence"/>
</dbReference>
<name>A0ACC4BX38_POPAL</name>
<sequence length="91" mass="9107">MLVAVDRKPMGAHDGSDGGSGWEAQLFSAVFLLLYVDAQPAGVASPWSQGVGRGAAVGERLSRRASLGFGSAAGGRPVSSVGGPPAWGLGR</sequence>
<keyword evidence="2" id="KW-1185">Reference proteome</keyword>
<gene>
    <name evidence="1" type="ORF">D5086_014299</name>
</gene>
<evidence type="ECO:0000313" key="1">
    <source>
        <dbReference type="EMBL" id="KAL3583238.1"/>
    </source>
</evidence>
<reference evidence="1 2" key="1">
    <citation type="journal article" date="2024" name="Plant Biotechnol. J.">
        <title>Genome and CRISPR/Cas9 system of a widespread forest tree (Populus alba) in the world.</title>
        <authorList>
            <person name="Liu Y.J."/>
            <person name="Jiang P.F."/>
            <person name="Han X.M."/>
            <person name="Li X.Y."/>
            <person name="Wang H.M."/>
            <person name="Wang Y.J."/>
            <person name="Wang X.X."/>
            <person name="Zeng Q.Y."/>
        </authorList>
    </citation>
    <scope>NUCLEOTIDE SEQUENCE [LARGE SCALE GENOMIC DNA]</scope>
    <source>
        <strain evidence="2">cv. PAL-ZL1</strain>
    </source>
</reference>
<evidence type="ECO:0000313" key="2">
    <source>
        <dbReference type="Proteomes" id="UP000309997"/>
    </source>
</evidence>
<organism evidence="1 2">
    <name type="scientific">Populus alba</name>
    <name type="common">White poplar</name>
    <dbReference type="NCBI Taxonomy" id="43335"/>
    <lineage>
        <taxon>Eukaryota</taxon>
        <taxon>Viridiplantae</taxon>
        <taxon>Streptophyta</taxon>
        <taxon>Embryophyta</taxon>
        <taxon>Tracheophyta</taxon>
        <taxon>Spermatophyta</taxon>
        <taxon>Magnoliopsida</taxon>
        <taxon>eudicotyledons</taxon>
        <taxon>Gunneridae</taxon>
        <taxon>Pentapetalae</taxon>
        <taxon>rosids</taxon>
        <taxon>fabids</taxon>
        <taxon>Malpighiales</taxon>
        <taxon>Salicaceae</taxon>
        <taxon>Saliceae</taxon>
        <taxon>Populus</taxon>
    </lineage>
</organism>
<dbReference type="EMBL" id="RCHU02000007">
    <property type="protein sequence ID" value="KAL3583238.1"/>
    <property type="molecule type" value="Genomic_DNA"/>
</dbReference>
<protein>
    <submittedName>
        <fullName evidence="1">Uncharacterized protein</fullName>
    </submittedName>
</protein>
<accession>A0ACC4BX38</accession>
<comment type="caution">
    <text evidence="1">The sequence shown here is derived from an EMBL/GenBank/DDBJ whole genome shotgun (WGS) entry which is preliminary data.</text>
</comment>